<dbReference type="EMBL" id="BMNC01000007">
    <property type="protein sequence ID" value="GGN07323.1"/>
    <property type="molecule type" value="Genomic_DNA"/>
</dbReference>
<accession>A0ABQ2IGS8</accession>
<sequence>MNTKLRDRLLRLNVDLAATRLSTEDAIRLACDLLVAEVDMPAVVELASASVRSTCTPDAALLTVLWSFGLELDNVDLLPGALSLEEIISTADAELTRWTA</sequence>
<proteinExistence type="predicted"/>
<protein>
    <submittedName>
        <fullName evidence="1">Uncharacterized protein</fullName>
    </submittedName>
</protein>
<evidence type="ECO:0000313" key="2">
    <source>
        <dbReference type="Proteomes" id="UP000597656"/>
    </source>
</evidence>
<comment type="caution">
    <text evidence="1">The sequence shown here is derived from an EMBL/GenBank/DDBJ whole genome shotgun (WGS) entry which is preliminary data.</text>
</comment>
<evidence type="ECO:0000313" key="1">
    <source>
        <dbReference type="EMBL" id="GGN07323.1"/>
    </source>
</evidence>
<reference evidence="2" key="1">
    <citation type="journal article" date="2019" name="Int. J. Syst. Evol. Microbiol.">
        <title>The Global Catalogue of Microorganisms (GCM) 10K type strain sequencing project: providing services to taxonomists for standard genome sequencing and annotation.</title>
        <authorList>
            <consortium name="The Broad Institute Genomics Platform"/>
            <consortium name="The Broad Institute Genome Sequencing Center for Infectious Disease"/>
            <person name="Wu L."/>
            <person name="Ma J."/>
        </authorList>
    </citation>
    <scope>NUCLEOTIDE SEQUENCE [LARGE SCALE GENOMIC DNA]</scope>
    <source>
        <strain evidence="2">CGMCC 4.7319</strain>
    </source>
</reference>
<organism evidence="1 2">
    <name type="scientific">Lentzea pudingi</name>
    <dbReference type="NCBI Taxonomy" id="1789439"/>
    <lineage>
        <taxon>Bacteria</taxon>
        <taxon>Bacillati</taxon>
        <taxon>Actinomycetota</taxon>
        <taxon>Actinomycetes</taxon>
        <taxon>Pseudonocardiales</taxon>
        <taxon>Pseudonocardiaceae</taxon>
        <taxon>Lentzea</taxon>
    </lineage>
</organism>
<dbReference type="RefSeq" id="WP_189157539.1">
    <property type="nucleotide sequence ID" value="NZ_BMNC01000007.1"/>
</dbReference>
<dbReference type="Proteomes" id="UP000597656">
    <property type="component" value="Unassembled WGS sequence"/>
</dbReference>
<keyword evidence="2" id="KW-1185">Reference proteome</keyword>
<name>A0ABQ2IGS8_9PSEU</name>
<gene>
    <name evidence="1" type="ORF">GCM10011609_53540</name>
</gene>